<evidence type="ECO:0000313" key="3">
    <source>
        <dbReference type="Proteomes" id="UP000324639"/>
    </source>
</evidence>
<dbReference type="Proteomes" id="UP000324639">
    <property type="component" value="Chromosome Bgt_-06"/>
</dbReference>
<evidence type="ECO:0000256" key="1">
    <source>
        <dbReference type="SAM" id="MobiDB-lite"/>
    </source>
</evidence>
<dbReference type="AlphaFoldDB" id="A0A9X9QDD0"/>
<accession>A0A9X9QDD0</accession>
<organism evidence="2 3">
    <name type="scientific">Blumeria graminis f. sp. tritici</name>
    <dbReference type="NCBI Taxonomy" id="62690"/>
    <lineage>
        <taxon>Eukaryota</taxon>
        <taxon>Fungi</taxon>
        <taxon>Dikarya</taxon>
        <taxon>Ascomycota</taxon>
        <taxon>Pezizomycotina</taxon>
        <taxon>Leotiomycetes</taxon>
        <taxon>Erysiphales</taxon>
        <taxon>Erysiphaceae</taxon>
        <taxon>Blumeria</taxon>
    </lineage>
</organism>
<feature type="region of interest" description="Disordered" evidence="1">
    <location>
        <begin position="1"/>
        <end position="24"/>
    </location>
</feature>
<gene>
    <name evidence="2" type="ORF">BGT96224V316_LOCUS4556</name>
</gene>
<keyword evidence="3" id="KW-1185">Reference proteome</keyword>
<proteinExistence type="predicted"/>
<dbReference type="EMBL" id="LR026989">
    <property type="protein sequence ID" value="VDB88385.1"/>
    <property type="molecule type" value="Genomic_DNA"/>
</dbReference>
<protein>
    <submittedName>
        <fullName evidence="2">Bgt-50116</fullName>
    </submittedName>
</protein>
<reference evidence="2 3" key="1">
    <citation type="submission" date="2018-08" db="EMBL/GenBank/DDBJ databases">
        <authorList>
            <person name="Muller C M."/>
        </authorList>
    </citation>
    <scope>NUCLEOTIDE SEQUENCE [LARGE SCALE GENOMIC DNA]</scope>
</reference>
<name>A0A9X9QDD0_BLUGR</name>
<evidence type="ECO:0000313" key="2">
    <source>
        <dbReference type="EMBL" id="VDB88385.1"/>
    </source>
</evidence>
<sequence length="24" mass="2620">MSSKLRIYSTNSVNQSAPNQGHLS</sequence>